<dbReference type="EMBL" id="KN847043">
    <property type="protein sequence ID" value="KIW26965.1"/>
    <property type="molecule type" value="Genomic_DNA"/>
</dbReference>
<dbReference type="GO" id="GO:0004029">
    <property type="term" value="F:aldehyde dehydrogenase (NAD+) activity"/>
    <property type="evidence" value="ECO:0007669"/>
    <property type="project" value="UniProtKB-EC"/>
</dbReference>
<dbReference type="OrthoDB" id="310895at2759"/>
<dbReference type="HOGENOM" id="CLU_005391_0_1_1"/>
<dbReference type="InterPro" id="IPR016160">
    <property type="entry name" value="Ald_DH_CS_CYS"/>
</dbReference>
<dbReference type="FunFam" id="3.40.605.10:FF:000007">
    <property type="entry name" value="NAD/NADP-dependent betaine aldehyde dehydrogenase"/>
    <property type="match status" value="1"/>
</dbReference>
<evidence type="ECO:0000256" key="3">
    <source>
        <dbReference type="ARBA" id="ARBA00024226"/>
    </source>
</evidence>
<dbReference type="InterPro" id="IPR015590">
    <property type="entry name" value="Aldehyde_DH_dom"/>
</dbReference>
<feature type="active site" evidence="5">
    <location>
        <position position="252"/>
    </location>
</feature>
<dbReference type="PANTHER" id="PTHR11699">
    <property type="entry name" value="ALDEHYDE DEHYDROGENASE-RELATED"/>
    <property type="match status" value="1"/>
</dbReference>
<organism evidence="8 9">
    <name type="scientific">Cladophialophora immunda</name>
    <dbReference type="NCBI Taxonomy" id="569365"/>
    <lineage>
        <taxon>Eukaryota</taxon>
        <taxon>Fungi</taxon>
        <taxon>Dikarya</taxon>
        <taxon>Ascomycota</taxon>
        <taxon>Pezizomycotina</taxon>
        <taxon>Eurotiomycetes</taxon>
        <taxon>Chaetothyriomycetidae</taxon>
        <taxon>Chaetothyriales</taxon>
        <taxon>Herpotrichiellaceae</taxon>
        <taxon>Cladophialophora</taxon>
    </lineage>
</organism>
<evidence type="ECO:0000313" key="9">
    <source>
        <dbReference type="Proteomes" id="UP000054466"/>
    </source>
</evidence>
<dbReference type="EC" id="1.2.1.3" evidence="3"/>
<dbReference type="PROSITE" id="PS00687">
    <property type="entry name" value="ALDEHYDE_DEHYDR_GLU"/>
    <property type="match status" value="1"/>
</dbReference>
<dbReference type="Gene3D" id="3.40.605.10">
    <property type="entry name" value="Aldehyde Dehydrogenase, Chain A, domain 1"/>
    <property type="match status" value="1"/>
</dbReference>
<dbReference type="InterPro" id="IPR044086">
    <property type="entry name" value="LUC3-like"/>
</dbReference>
<evidence type="ECO:0000256" key="1">
    <source>
        <dbReference type="ARBA" id="ARBA00009986"/>
    </source>
</evidence>
<keyword evidence="2 6" id="KW-0560">Oxidoreductase</keyword>
<dbReference type="SUPFAM" id="SSF53720">
    <property type="entry name" value="ALDH-like"/>
    <property type="match status" value="1"/>
</dbReference>
<dbReference type="GeneID" id="27345942"/>
<dbReference type="Gene3D" id="3.40.309.10">
    <property type="entry name" value="Aldehyde Dehydrogenase, Chain A, domain 2"/>
    <property type="match status" value="1"/>
</dbReference>
<evidence type="ECO:0000256" key="5">
    <source>
        <dbReference type="PROSITE-ProRule" id="PRU10007"/>
    </source>
</evidence>
<dbReference type="VEuPathDB" id="FungiDB:PV07_06748"/>
<evidence type="ECO:0000256" key="2">
    <source>
        <dbReference type="ARBA" id="ARBA00023002"/>
    </source>
</evidence>
<evidence type="ECO:0000256" key="4">
    <source>
        <dbReference type="ARBA" id="ARBA00049194"/>
    </source>
</evidence>
<accession>A0A0D2C918</accession>
<feature type="domain" description="Aldehyde dehydrogenase" evidence="7">
    <location>
        <begin position="26"/>
        <end position="474"/>
    </location>
</feature>
<name>A0A0D2C918_9EURO</name>
<dbReference type="PROSITE" id="PS00070">
    <property type="entry name" value="ALDEHYDE_DEHYDR_CYS"/>
    <property type="match status" value="1"/>
</dbReference>
<dbReference type="InterPro" id="IPR029510">
    <property type="entry name" value="Ald_DH_CS_GLU"/>
</dbReference>
<dbReference type="CDD" id="cd07106">
    <property type="entry name" value="ALDH_AldA-AAD23400"/>
    <property type="match status" value="1"/>
</dbReference>
<protein>
    <recommendedName>
        <fullName evidence="3">aldehyde dehydrogenase (NAD(+))</fullName>
        <ecNumber evidence="3">1.2.1.3</ecNumber>
    </recommendedName>
</protein>
<dbReference type="STRING" id="569365.A0A0D2C918"/>
<proteinExistence type="inferred from homology"/>
<dbReference type="InterPro" id="IPR016161">
    <property type="entry name" value="Ald_DH/histidinol_DH"/>
</dbReference>
<dbReference type="InterPro" id="IPR016163">
    <property type="entry name" value="Ald_DH_C"/>
</dbReference>
<evidence type="ECO:0000313" key="8">
    <source>
        <dbReference type="EMBL" id="KIW26965.1"/>
    </source>
</evidence>
<dbReference type="Proteomes" id="UP000054466">
    <property type="component" value="Unassembled WGS sequence"/>
</dbReference>
<keyword evidence="9" id="KW-1185">Reference proteome</keyword>
<evidence type="ECO:0000256" key="6">
    <source>
        <dbReference type="RuleBase" id="RU003345"/>
    </source>
</evidence>
<dbReference type="Pfam" id="PF00171">
    <property type="entry name" value="Aldedh"/>
    <property type="match status" value="1"/>
</dbReference>
<comment type="similarity">
    <text evidence="1 6">Belongs to the aldehyde dehydrogenase family.</text>
</comment>
<evidence type="ECO:0000259" key="7">
    <source>
        <dbReference type="Pfam" id="PF00171"/>
    </source>
</evidence>
<comment type="catalytic activity">
    <reaction evidence="4">
        <text>an aldehyde + NAD(+) + H2O = a carboxylate + NADH + 2 H(+)</text>
        <dbReference type="Rhea" id="RHEA:16185"/>
        <dbReference type="ChEBI" id="CHEBI:15377"/>
        <dbReference type="ChEBI" id="CHEBI:15378"/>
        <dbReference type="ChEBI" id="CHEBI:17478"/>
        <dbReference type="ChEBI" id="CHEBI:29067"/>
        <dbReference type="ChEBI" id="CHEBI:57540"/>
        <dbReference type="ChEBI" id="CHEBI:57945"/>
        <dbReference type="EC" id="1.2.1.3"/>
    </reaction>
</comment>
<dbReference type="RefSeq" id="XP_016247181.1">
    <property type="nucleotide sequence ID" value="XM_016393762.1"/>
</dbReference>
<gene>
    <name evidence="8" type="ORF">PV07_06748</name>
</gene>
<sequence length="483" mass="52681">MGSISGPGFDVFNGFYNTINGKLSSTEKTRHGINPATGKPNPEVPVSTPKDVDDAVAAAKEAFKTWSQTPYEKRRDAVLAFADGLEKYANDFGKLLTQEQGKPIQFAIGEANTGVHWMRALSKLELKEEVVEENEEKKTIVRYTPLGVTVGIVPWNFPIHLACGKIAPSVLTGNPIIIKPSPFTPYCDLKLGELAQQYFPPGVVQVLSGDDNLGPWLTAHPGPDKISFTGSTVTGKKVMESAAKTLKRVTLELGGKDPAIICKNVDINAVAQKIATLAFLNSGQICLAIKRIYVHESIHDKFRDAMVEFTKTLKVGDGSEEGVFLGPIQNKMQYEKVKTFFNDIEKEKWTVAVGGKNEDKPGYFITPTIIDKPADNSRIATEEPFGPIVPLMTWTDEDDVIARANNTKMGLGASVWSDDLDEAARIARQLDAGSVWVNTHLEVDPNAPFGGHKESGIGFEWGIGGLKSFCNVQSLFLKKKTSA</sequence>
<dbReference type="FunFam" id="3.40.309.10:FF:000009">
    <property type="entry name" value="Aldehyde dehydrogenase A"/>
    <property type="match status" value="1"/>
</dbReference>
<dbReference type="InterPro" id="IPR016162">
    <property type="entry name" value="Ald_DH_N"/>
</dbReference>
<reference evidence="8 9" key="1">
    <citation type="submission" date="2015-01" db="EMBL/GenBank/DDBJ databases">
        <title>The Genome Sequence of Cladophialophora immunda CBS83496.</title>
        <authorList>
            <consortium name="The Broad Institute Genomics Platform"/>
            <person name="Cuomo C."/>
            <person name="de Hoog S."/>
            <person name="Gorbushina A."/>
            <person name="Stielow B."/>
            <person name="Teixiera M."/>
            <person name="Abouelleil A."/>
            <person name="Chapman S.B."/>
            <person name="Priest M."/>
            <person name="Young S.K."/>
            <person name="Wortman J."/>
            <person name="Nusbaum C."/>
            <person name="Birren B."/>
        </authorList>
    </citation>
    <scope>NUCLEOTIDE SEQUENCE [LARGE SCALE GENOMIC DNA]</scope>
    <source>
        <strain evidence="8 9">CBS 83496</strain>
    </source>
</reference>
<dbReference type="AlphaFoldDB" id="A0A0D2C918"/>